<dbReference type="Proteomes" id="UP000321222">
    <property type="component" value="Chromosome"/>
</dbReference>
<proteinExistence type="predicted"/>
<protein>
    <recommendedName>
        <fullName evidence="4">DUF4348 domain-containing protein</fullName>
    </recommendedName>
</protein>
<keyword evidence="3" id="KW-1185">Reference proteome</keyword>
<accession>A0A5B9FSE6</accession>
<dbReference type="AlphaFoldDB" id="A0A5B9FSE6"/>
<evidence type="ECO:0000313" key="3">
    <source>
        <dbReference type="Proteomes" id="UP000321222"/>
    </source>
</evidence>
<dbReference type="OrthoDB" id="1376915at2"/>
<gene>
    <name evidence="2" type="ORF">FUA48_10215</name>
</gene>
<dbReference type="RefSeq" id="WP_147583439.1">
    <property type="nucleotide sequence ID" value="NZ_CP042831.1"/>
</dbReference>
<reference evidence="2 3" key="1">
    <citation type="submission" date="2019-08" db="EMBL/GenBank/DDBJ databases">
        <title>Flavobacterium alkalisoli sp. nov., isolated from rhizosphere soil of Suaeda salsa.</title>
        <authorList>
            <person name="Sun J.-Q."/>
            <person name="Xu L."/>
        </authorList>
    </citation>
    <scope>NUCLEOTIDE SEQUENCE [LARGE SCALE GENOMIC DNA]</scope>
    <source>
        <strain evidence="2 3">XS-5</strain>
    </source>
</reference>
<feature type="chain" id="PRO_5022672215" description="DUF4348 domain-containing protein" evidence="1">
    <location>
        <begin position="21"/>
        <end position="226"/>
    </location>
</feature>
<name>A0A5B9FSE6_9FLAO</name>
<organism evidence="2 3">
    <name type="scientific">Flavobacterium alkalisoli</name>
    <dbReference type="NCBI Taxonomy" id="2602769"/>
    <lineage>
        <taxon>Bacteria</taxon>
        <taxon>Pseudomonadati</taxon>
        <taxon>Bacteroidota</taxon>
        <taxon>Flavobacteriia</taxon>
        <taxon>Flavobacteriales</taxon>
        <taxon>Flavobacteriaceae</taxon>
        <taxon>Flavobacterium</taxon>
    </lineage>
</organism>
<keyword evidence="1" id="KW-0732">Signal</keyword>
<evidence type="ECO:0000313" key="2">
    <source>
        <dbReference type="EMBL" id="QEE49940.1"/>
    </source>
</evidence>
<evidence type="ECO:0008006" key="4">
    <source>
        <dbReference type="Google" id="ProtNLM"/>
    </source>
</evidence>
<sequence>MFKKYFFIIHLILLSLTVKAQENKNDIENLINQVMDSLIPQEREYFLLRDESSVIKFKKSYYEYYVKYEFKPHIIQDFPVEILLASDSTEIKWYDYNIKRARRYDPENAKRYNWNGNFVIHTLVPYNTPEKIIDSILFKTDKIPIRVKRHWSEKKIDKEIEKQEVVLRKKYKDEEKYIYRISTPTFSEDKKFAYFSLNNRFVQCIYLYKKVNDKWMLIYEFACKVH</sequence>
<feature type="signal peptide" evidence="1">
    <location>
        <begin position="1"/>
        <end position="20"/>
    </location>
</feature>
<dbReference type="KEGG" id="fak:FUA48_10215"/>
<evidence type="ECO:0000256" key="1">
    <source>
        <dbReference type="SAM" id="SignalP"/>
    </source>
</evidence>
<dbReference type="EMBL" id="CP042831">
    <property type="protein sequence ID" value="QEE49940.1"/>
    <property type="molecule type" value="Genomic_DNA"/>
</dbReference>